<sequence length="126" mass="14547">MSPTARRSRAKTLFATIYHNTTIGRDFRKYHTMMVCLDPVLPVPKMLHSDRPNLQSNQIDLLNCNNRQMCLYQVLYSNDSFTVVDFSTEMLTFRRTKVRNVALGCGHNNEGLFVDAAELLGLYREK</sequence>
<keyword evidence="2" id="KW-1185">Reference proteome</keyword>
<accession>A0ACC0F6S6</accession>
<proteinExistence type="predicted"/>
<evidence type="ECO:0000313" key="1">
    <source>
        <dbReference type="EMBL" id="KAI7984402.1"/>
    </source>
</evidence>
<comment type="caution">
    <text evidence="1">The sequence shown here is derived from an EMBL/GenBank/DDBJ whole genome shotgun (WGS) entry which is preliminary data.</text>
</comment>
<name>A0ACC0F6S6_9ERIC</name>
<reference evidence="1 2" key="1">
    <citation type="journal article" date="2022" name="Plant J.">
        <title>Chromosome-level genome of Camellia lanceoleosa provides a valuable resource for understanding genome evolution and self-incompatibility.</title>
        <authorList>
            <person name="Gong W."/>
            <person name="Xiao S."/>
            <person name="Wang L."/>
            <person name="Liao Z."/>
            <person name="Chang Y."/>
            <person name="Mo W."/>
            <person name="Hu G."/>
            <person name="Li W."/>
            <person name="Zhao G."/>
            <person name="Zhu H."/>
            <person name="Hu X."/>
            <person name="Ji K."/>
            <person name="Xiang X."/>
            <person name="Song Q."/>
            <person name="Yuan D."/>
            <person name="Jin S."/>
            <person name="Zhang L."/>
        </authorList>
    </citation>
    <scope>NUCLEOTIDE SEQUENCE [LARGE SCALE GENOMIC DNA]</scope>
    <source>
        <strain evidence="1">SQ_2022a</strain>
    </source>
</reference>
<organism evidence="1 2">
    <name type="scientific">Camellia lanceoleosa</name>
    <dbReference type="NCBI Taxonomy" id="1840588"/>
    <lineage>
        <taxon>Eukaryota</taxon>
        <taxon>Viridiplantae</taxon>
        <taxon>Streptophyta</taxon>
        <taxon>Embryophyta</taxon>
        <taxon>Tracheophyta</taxon>
        <taxon>Spermatophyta</taxon>
        <taxon>Magnoliopsida</taxon>
        <taxon>eudicotyledons</taxon>
        <taxon>Gunneridae</taxon>
        <taxon>Pentapetalae</taxon>
        <taxon>asterids</taxon>
        <taxon>Ericales</taxon>
        <taxon>Theaceae</taxon>
        <taxon>Camellia</taxon>
    </lineage>
</organism>
<gene>
    <name evidence="1" type="ORF">LOK49_LG15G01160</name>
</gene>
<keyword evidence="1" id="KW-0645">Protease</keyword>
<dbReference type="EMBL" id="CM045768">
    <property type="protein sequence ID" value="KAI7984402.1"/>
    <property type="molecule type" value="Genomic_DNA"/>
</dbReference>
<evidence type="ECO:0000313" key="2">
    <source>
        <dbReference type="Proteomes" id="UP001060215"/>
    </source>
</evidence>
<protein>
    <submittedName>
        <fullName evidence="1">Aspartyl protease family protein 2</fullName>
    </submittedName>
</protein>
<keyword evidence="1" id="KW-0378">Hydrolase</keyword>
<dbReference type="Proteomes" id="UP001060215">
    <property type="component" value="Chromosome 11"/>
</dbReference>